<evidence type="ECO:0000313" key="2">
    <source>
        <dbReference type="EMBL" id="KAL0946910.1"/>
    </source>
</evidence>
<dbReference type="EMBL" id="JASNQZ010000015">
    <property type="protein sequence ID" value="KAL0946910.1"/>
    <property type="molecule type" value="Genomic_DNA"/>
</dbReference>
<name>A0ABR3IUA5_9AGAR</name>
<dbReference type="SUPFAM" id="SSF52047">
    <property type="entry name" value="RNI-like"/>
    <property type="match status" value="1"/>
</dbReference>
<feature type="region of interest" description="Disordered" evidence="1">
    <location>
        <begin position="763"/>
        <end position="823"/>
    </location>
</feature>
<keyword evidence="3" id="KW-1185">Reference proteome</keyword>
<feature type="compositionally biased region" description="Polar residues" evidence="1">
    <location>
        <begin position="933"/>
        <end position="954"/>
    </location>
</feature>
<proteinExistence type="predicted"/>
<feature type="region of interest" description="Disordered" evidence="1">
    <location>
        <begin position="437"/>
        <end position="486"/>
    </location>
</feature>
<feature type="region of interest" description="Disordered" evidence="1">
    <location>
        <begin position="710"/>
        <end position="738"/>
    </location>
</feature>
<evidence type="ECO:0000256" key="1">
    <source>
        <dbReference type="SAM" id="MobiDB-lite"/>
    </source>
</evidence>
<dbReference type="Proteomes" id="UP001556367">
    <property type="component" value="Unassembled WGS sequence"/>
</dbReference>
<accession>A0ABR3IUA5</accession>
<dbReference type="InterPro" id="IPR032675">
    <property type="entry name" value="LRR_dom_sf"/>
</dbReference>
<feature type="region of interest" description="Disordered" evidence="1">
    <location>
        <begin position="862"/>
        <end position="1025"/>
    </location>
</feature>
<feature type="compositionally biased region" description="Polar residues" evidence="1">
    <location>
        <begin position="787"/>
        <end position="821"/>
    </location>
</feature>
<dbReference type="Gene3D" id="3.80.10.10">
    <property type="entry name" value="Ribonuclease Inhibitor"/>
    <property type="match status" value="1"/>
</dbReference>
<evidence type="ECO:0000313" key="3">
    <source>
        <dbReference type="Proteomes" id="UP001556367"/>
    </source>
</evidence>
<sequence length="1025" mass="111432">MENRCGPVDQMDATDLRLIDACHGQNATRSMASTRIVLASNAPSNPGPYKRNQQETYAYVPPLILLCLKRLSEFPEQVHLLHPTRLTYRPADNPTEFDIVRALAPNPDVLDPRLWATLAQVYEGLPDRFLDYRIPLDDEHLPLLQKIPSTPSFSLVTILDLSATPTAIKDTNIYLLRTLVTLVALDLSHTPITNYGVQSLANTIHYDEEYKGPFALRIIRLIGCRKITADIFPILSKFPLLSIVDLRQTSCRNPCPSGFVPSSNTELFNSPLPGALALLNSQTPLFPSVCYFSLQINSLGHPRQPIAKRIEPSSLPGASQNGYVVLGRTGGPQVGNTDTLEWIEESIANHDAHERNKAAWYERHPEALSLYGGSDLGEDSSGSADLYDQYNEGLTDQWYDYYGGGYDYEDASSEGSGKDDTTLLEEIGIRRRERLNRQVTSTTSTSHIPPPAPAHRRLDKTTQPPATRCTTRQPSSSHPSETFEGDRHCDVKPAIVSPNRIRKEVKPGRHLSLVTEMPSARRSLPSARAPAEEFTMNVLTHTSPDFGASTTANSSTRTSSLLSVAATAMSPDIYPQHKPYGGSEPPIPRTNALPRTAQARCEGAPHVPHAAIPSPPGEPESAQVTAPTEITPRPEGSRGDSDLMSDIQDRVAAAETEDAARRLGVATFYGTQPRGTFLSEKSARNFVSPRLLRSSPIDASLMLYRVPPPWSSLGSMRPVHTDKPNKSSKEGKPRETKAHLDLKKAALAREALKALTTSALVKGRGFSQGSPDFGQPAQSPLPARNPFRQSSAVPGKSLQTAKLGSSTTSHVESSRKNTSVKSLRPLFLNPATFTLASSSSGQTKNEKVFPQPQDLREMKLDAQSMPRQPDASSSRLSLDAEEVAASNESAPAAAPASTEGDKPLRRISTLQVPEFPKGSPKARDAACGKMDNTHPSSSSTPSRQDNPPLESSSRLAAEPPPYALAGVRRKSLKASDPIPPTKKRPKVEKNDDGSGASSSSSRRKKSKGEKAGGSMGFNWTAWGTR</sequence>
<feature type="compositionally biased region" description="Basic and acidic residues" evidence="1">
    <location>
        <begin position="719"/>
        <end position="738"/>
    </location>
</feature>
<organism evidence="2 3">
    <name type="scientific">Hohenbuehelia grisea</name>
    <dbReference type="NCBI Taxonomy" id="104357"/>
    <lineage>
        <taxon>Eukaryota</taxon>
        <taxon>Fungi</taxon>
        <taxon>Dikarya</taxon>
        <taxon>Basidiomycota</taxon>
        <taxon>Agaricomycotina</taxon>
        <taxon>Agaricomycetes</taxon>
        <taxon>Agaricomycetidae</taxon>
        <taxon>Agaricales</taxon>
        <taxon>Pleurotineae</taxon>
        <taxon>Pleurotaceae</taxon>
        <taxon>Hohenbuehelia</taxon>
    </lineage>
</organism>
<gene>
    <name evidence="2" type="ORF">HGRIS_013071</name>
</gene>
<feature type="region of interest" description="Disordered" evidence="1">
    <location>
        <begin position="600"/>
        <end position="643"/>
    </location>
</feature>
<reference evidence="3" key="1">
    <citation type="submission" date="2024-06" db="EMBL/GenBank/DDBJ databases">
        <title>Multi-omics analyses provide insights into the biosynthesis of the anticancer antibiotic pleurotin in Hohenbuehelia grisea.</title>
        <authorList>
            <person name="Weaver J.A."/>
            <person name="Alberti F."/>
        </authorList>
    </citation>
    <scope>NUCLEOTIDE SEQUENCE [LARGE SCALE GENOMIC DNA]</scope>
    <source>
        <strain evidence="3">T-177</strain>
    </source>
</reference>
<protein>
    <submittedName>
        <fullName evidence="2">Uncharacterized protein</fullName>
    </submittedName>
</protein>
<feature type="compositionally biased region" description="Polar residues" evidence="1">
    <location>
        <begin position="461"/>
        <end position="480"/>
    </location>
</feature>
<feature type="compositionally biased region" description="Low complexity" evidence="1">
    <location>
        <begin position="883"/>
        <end position="897"/>
    </location>
</feature>
<comment type="caution">
    <text evidence="2">The sequence shown here is derived from an EMBL/GenBank/DDBJ whole genome shotgun (WGS) entry which is preliminary data.</text>
</comment>